<accession>A0ABY6LZC2</accession>
<evidence type="ECO:0000313" key="1">
    <source>
        <dbReference type="EMBL" id="UYW01668.1"/>
    </source>
</evidence>
<dbReference type="Proteomes" id="UP001163328">
    <property type="component" value="Chromosome"/>
</dbReference>
<dbReference type="EMBL" id="CP081495">
    <property type="protein sequence ID" value="UYW01668.1"/>
    <property type="molecule type" value="Genomic_DNA"/>
</dbReference>
<reference evidence="1" key="1">
    <citation type="submission" date="2021-08" db="EMBL/GenBank/DDBJ databases">
        <title>Flavobacterium sp. strain CC-SYL302.</title>
        <authorList>
            <person name="Lin S.-Y."/>
            <person name="Lee T.-H."/>
            <person name="Young C.-C."/>
        </authorList>
    </citation>
    <scope>NUCLEOTIDE SEQUENCE</scope>
    <source>
        <strain evidence="1">CC-SYL302</strain>
    </source>
</reference>
<gene>
    <name evidence="1" type="ORF">K5I29_01710</name>
</gene>
<keyword evidence="2" id="KW-1185">Reference proteome</keyword>
<dbReference type="RefSeq" id="WP_264434141.1">
    <property type="nucleotide sequence ID" value="NZ_CP081495.1"/>
</dbReference>
<name>A0ABY6LZC2_9FLAO</name>
<organism evidence="1 2">
    <name type="scientific">Flavobacterium agricola</name>
    <dbReference type="NCBI Taxonomy" id="2870839"/>
    <lineage>
        <taxon>Bacteria</taxon>
        <taxon>Pseudomonadati</taxon>
        <taxon>Bacteroidota</taxon>
        <taxon>Flavobacteriia</taxon>
        <taxon>Flavobacteriales</taxon>
        <taxon>Flavobacteriaceae</taxon>
        <taxon>Flavobacterium</taxon>
    </lineage>
</organism>
<proteinExistence type="predicted"/>
<evidence type="ECO:0000313" key="2">
    <source>
        <dbReference type="Proteomes" id="UP001163328"/>
    </source>
</evidence>
<sequence>MFSKNILTFFIAFIGSYYSIAQNKPNHVVLVHEQQNGVKIYKSTGVAVSEIPVLKNKIQAEDFNSVAVQNNSSIQDKDADELQVYLQTISRKEEQELVNPNAADLKQYNNAKEQVSEVLKSITKK</sequence>
<protein>
    <submittedName>
        <fullName evidence="1">Uncharacterized protein</fullName>
    </submittedName>
</protein>